<evidence type="ECO:0000256" key="1">
    <source>
        <dbReference type="SAM" id="MobiDB-lite"/>
    </source>
</evidence>
<name>A0A9W9GWS7_9EURO</name>
<keyword evidence="3" id="KW-1185">Reference proteome</keyword>
<sequence length="98" mass="10888">MKQLATTGAVTTFYKDHADIKDLSTGETKAYATMQSNQSWLHTYHGSIAQLCHFVRVDSITHSSGSPSLREKPNQDLDMLSPEDSDLYTIAQSGFLLH</sequence>
<protein>
    <submittedName>
        <fullName evidence="2">Uncharacterized protein</fullName>
    </submittedName>
</protein>
<reference evidence="2" key="2">
    <citation type="journal article" date="2023" name="IMA Fungus">
        <title>Comparative genomic study of the Penicillium genus elucidates a diverse pangenome and 15 lateral gene transfer events.</title>
        <authorList>
            <person name="Petersen C."/>
            <person name="Sorensen T."/>
            <person name="Nielsen M.R."/>
            <person name="Sondergaard T.E."/>
            <person name="Sorensen J.L."/>
            <person name="Fitzpatrick D.A."/>
            <person name="Frisvad J.C."/>
            <person name="Nielsen K.L."/>
        </authorList>
    </citation>
    <scope>NUCLEOTIDE SEQUENCE</scope>
    <source>
        <strain evidence="2">IBT 22155</strain>
    </source>
</reference>
<proteinExistence type="predicted"/>
<feature type="region of interest" description="Disordered" evidence="1">
    <location>
        <begin position="61"/>
        <end position="81"/>
    </location>
</feature>
<gene>
    <name evidence="2" type="ORF">N7515_007529</name>
</gene>
<dbReference type="Proteomes" id="UP001149079">
    <property type="component" value="Unassembled WGS sequence"/>
</dbReference>
<comment type="caution">
    <text evidence="2">The sequence shown here is derived from an EMBL/GenBank/DDBJ whole genome shotgun (WGS) entry which is preliminary data.</text>
</comment>
<dbReference type="OrthoDB" id="4369352at2759"/>
<evidence type="ECO:0000313" key="3">
    <source>
        <dbReference type="Proteomes" id="UP001149079"/>
    </source>
</evidence>
<reference evidence="2" key="1">
    <citation type="submission" date="2022-11" db="EMBL/GenBank/DDBJ databases">
        <authorList>
            <person name="Petersen C."/>
        </authorList>
    </citation>
    <scope>NUCLEOTIDE SEQUENCE</scope>
    <source>
        <strain evidence="2">IBT 22155</strain>
    </source>
</reference>
<dbReference type="EMBL" id="JAPQKL010000005">
    <property type="protein sequence ID" value="KAJ5131490.1"/>
    <property type="molecule type" value="Genomic_DNA"/>
</dbReference>
<accession>A0A9W9GWS7</accession>
<dbReference type="GeneID" id="81407443"/>
<dbReference type="RefSeq" id="XP_056521869.1">
    <property type="nucleotide sequence ID" value="XM_056668273.1"/>
</dbReference>
<evidence type="ECO:0000313" key="2">
    <source>
        <dbReference type="EMBL" id="KAJ5131490.1"/>
    </source>
</evidence>
<dbReference type="AlphaFoldDB" id="A0A9W9GWS7"/>
<organism evidence="2 3">
    <name type="scientific">Penicillium bovifimosum</name>
    <dbReference type="NCBI Taxonomy" id="126998"/>
    <lineage>
        <taxon>Eukaryota</taxon>
        <taxon>Fungi</taxon>
        <taxon>Dikarya</taxon>
        <taxon>Ascomycota</taxon>
        <taxon>Pezizomycotina</taxon>
        <taxon>Eurotiomycetes</taxon>
        <taxon>Eurotiomycetidae</taxon>
        <taxon>Eurotiales</taxon>
        <taxon>Aspergillaceae</taxon>
        <taxon>Penicillium</taxon>
    </lineage>
</organism>